<keyword evidence="3 7" id="KW-0963">Cytoplasm</keyword>
<feature type="binding site" evidence="7">
    <location>
        <position position="13"/>
    </location>
    <ligand>
        <name>a divalent metal cation</name>
        <dbReference type="ChEBI" id="CHEBI:60240"/>
    </ligand>
</feature>
<dbReference type="OrthoDB" id="9780815at2"/>
<reference evidence="9" key="1">
    <citation type="journal article" date="2015" name="Genome Announc.">
        <title>Draft Genome Sequence of Anaerolineae Strain TC1, a Novel Isolate from a Methanogenic Wastewater Treatment System.</title>
        <authorList>
            <person name="Matsuura N."/>
            <person name="Tourlousse D.M."/>
            <person name="Sun L."/>
            <person name="Toyonaga M."/>
            <person name="Kuroda K."/>
            <person name="Ohashi A."/>
            <person name="Cruz R."/>
            <person name="Yamaguchi T."/>
            <person name="Sekiguchi Y."/>
        </authorList>
    </citation>
    <scope>NUCLEOTIDE SEQUENCE [LARGE SCALE GENOMIC DNA]</scope>
    <source>
        <strain evidence="9">TC1</strain>
    </source>
</reference>
<accession>A0A0K8PBM1</accession>
<dbReference type="GO" id="GO:0008253">
    <property type="term" value="F:5'-nucleotidase activity"/>
    <property type="evidence" value="ECO:0007669"/>
    <property type="project" value="UniProtKB-UniRule"/>
</dbReference>
<feature type="binding site" evidence="7">
    <location>
        <position position="12"/>
    </location>
    <ligand>
        <name>a divalent metal cation</name>
        <dbReference type="ChEBI" id="CHEBI:60240"/>
    </ligand>
</feature>
<keyword evidence="6 7" id="KW-0378">Hydrolase</keyword>
<protein>
    <recommendedName>
        <fullName evidence="7">5'-nucleotidase SurE</fullName>
        <ecNumber evidence="7">3.1.3.5</ecNumber>
    </recommendedName>
    <alternativeName>
        <fullName evidence="7">Nucleoside 5'-monophosphate phosphohydrolase</fullName>
    </alternativeName>
</protein>
<evidence type="ECO:0000256" key="1">
    <source>
        <dbReference type="ARBA" id="ARBA00000815"/>
    </source>
</evidence>
<dbReference type="NCBIfam" id="NF001490">
    <property type="entry name" value="PRK00346.1-4"/>
    <property type="match status" value="1"/>
</dbReference>
<sequence>MKDPLEILVTNDDGIHAPGLCALAQAASKIGNVTVIAPDKNWSASGHQKALGRPLRVEQVPFDNGISAYMTDGGPSDCTALVGLGFLKKRVDLVLTGINPTANVSRDITYSGTVTSALEATIWNMKGIAFSIDANKVKPDQIDFSAAKEIIIHVVQTYLKHELPPFTILNVNIPYLPLSQIRGYKITRGGSRYYRDELVSCVDPFGRPYYWFGGLPPYGDEDEGTDCGELSRGYVSITPIHLDLTAYEMMPAIQKWEWNWQGDNVL</sequence>
<dbReference type="InterPro" id="IPR030048">
    <property type="entry name" value="SurE"/>
</dbReference>
<dbReference type="EMBL" id="DF968180">
    <property type="protein sequence ID" value="GAP39545.1"/>
    <property type="molecule type" value="Genomic_DNA"/>
</dbReference>
<dbReference type="PANTHER" id="PTHR30457:SF12">
    <property type="entry name" value="5'_3'-NUCLEOTIDASE SURE"/>
    <property type="match status" value="1"/>
</dbReference>
<feature type="domain" description="Survival protein SurE-like phosphatase/nucleotidase" evidence="8">
    <location>
        <begin position="7"/>
        <end position="195"/>
    </location>
</feature>
<organism evidence="9">
    <name type="scientific">Flexilinea flocculi</name>
    <dbReference type="NCBI Taxonomy" id="1678840"/>
    <lineage>
        <taxon>Bacteria</taxon>
        <taxon>Bacillati</taxon>
        <taxon>Chloroflexota</taxon>
        <taxon>Anaerolineae</taxon>
        <taxon>Anaerolineales</taxon>
        <taxon>Anaerolineaceae</taxon>
        <taxon>Flexilinea</taxon>
    </lineage>
</organism>
<evidence type="ECO:0000256" key="5">
    <source>
        <dbReference type="ARBA" id="ARBA00022741"/>
    </source>
</evidence>
<dbReference type="GO" id="GO:0008254">
    <property type="term" value="F:3'-nucleotidase activity"/>
    <property type="evidence" value="ECO:0007669"/>
    <property type="project" value="TreeGrafter"/>
</dbReference>
<dbReference type="HAMAP" id="MF_00060">
    <property type="entry name" value="SurE"/>
    <property type="match status" value="1"/>
</dbReference>
<comment type="subcellular location">
    <subcellularLocation>
        <location evidence="7">Cytoplasm</location>
    </subcellularLocation>
</comment>
<comment type="function">
    <text evidence="7">Nucleotidase that shows phosphatase activity on nucleoside 5'-monophosphates.</text>
</comment>
<dbReference type="NCBIfam" id="TIGR00087">
    <property type="entry name" value="surE"/>
    <property type="match status" value="1"/>
</dbReference>
<dbReference type="STRING" id="1678840.ATC1_1275"/>
<dbReference type="Gene3D" id="3.40.1210.10">
    <property type="entry name" value="Survival protein SurE-like phosphatase/nucleotidase"/>
    <property type="match status" value="1"/>
</dbReference>
<keyword evidence="4 7" id="KW-0479">Metal-binding</keyword>
<dbReference type="PATRIC" id="fig|1678840.3.peg.588"/>
<evidence type="ECO:0000256" key="4">
    <source>
        <dbReference type="ARBA" id="ARBA00022723"/>
    </source>
</evidence>
<dbReference type="EC" id="3.1.3.5" evidence="7"/>
<dbReference type="Pfam" id="PF01975">
    <property type="entry name" value="SurE"/>
    <property type="match status" value="1"/>
</dbReference>
<evidence type="ECO:0000256" key="6">
    <source>
        <dbReference type="ARBA" id="ARBA00022801"/>
    </source>
</evidence>
<name>A0A0K8PBM1_9CHLR</name>
<proteinExistence type="inferred from homology"/>
<dbReference type="GO" id="GO:0000166">
    <property type="term" value="F:nucleotide binding"/>
    <property type="evidence" value="ECO:0007669"/>
    <property type="project" value="UniProtKB-KW"/>
</dbReference>
<comment type="catalytic activity">
    <reaction evidence="1 7">
        <text>a ribonucleoside 5'-phosphate + H2O = a ribonucleoside + phosphate</text>
        <dbReference type="Rhea" id="RHEA:12484"/>
        <dbReference type="ChEBI" id="CHEBI:15377"/>
        <dbReference type="ChEBI" id="CHEBI:18254"/>
        <dbReference type="ChEBI" id="CHEBI:43474"/>
        <dbReference type="ChEBI" id="CHEBI:58043"/>
        <dbReference type="EC" id="3.1.3.5"/>
    </reaction>
</comment>
<dbReference type="GO" id="GO:0046872">
    <property type="term" value="F:metal ion binding"/>
    <property type="evidence" value="ECO:0007669"/>
    <property type="project" value="UniProtKB-UniRule"/>
</dbReference>
<keyword evidence="5 7" id="KW-0547">Nucleotide-binding</keyword>
<dbReference type="GO" id="GO:0004309">
    <property type="term" value="F:exopolyphosphatase activity"/>
    <property type="evidence" value="ECO:0007669"/>
    <property type="project" value="TreeGrafter"/>
</dbReference>
<evidence type="ECO:0000259" key="8">
    <source>
        <dbReference type="Pfam" id="PF01975"/>
    </source>
</evidence>
<evidence type="ECO:0000313" key="10">
    <source>
        <dbReference type="Proteomes" id="UP000053370"/>
    </source>
</evidence>
<dbReference type="InterPro" id="IPR002828">
    <property type="entry name" value="SurE-like_Pase/nucleotidase"/>
</dbReference>
<dbReference type="AlphaFoldDB" id="A0A0K8PBM1"/>
<gene>
    <name evidence="7" type="primary">surE</name>
    <name evidence="9" type="ORF">ATC1_1275</name>
</gene>
<keyword evidence="10" id="KW-1185">Reference proteome</keyword>
<evidence type="ECO:0000256" key="7">
    <source>
        <dbReference type="HAMAP-Rule" id="MF_00060"/>
    </source>
</evidence>
<dbReference type="Proteomes" id="UP000053370">
    <property type="component" value="Unassembled WGS sequence"/>
</dbReference>
<dbReference type="PANTHER" id="PTHR30457">
    <property type="entry name" value="5'-NUCLEOTIDASE SURE"/>
    <property type="match status" value="1"/>
</dbReference>
<dbReference type="InterPro" id="IPR036523">
    <property type="entry name" value="SurE-like_sf"/>
</dbReference>
<feature type="binding site" evidence="7">
    <location>
        <position position="43"/>
    </location>
    <ligand>
        <name>a divalent metal cation</name>
        <dbReference type="ChEBI" id="CHEBI:60240"/>
    </ligand>
</feature>
<dbReference type="RefSeq" id="WP_062278078.1">
    <property type="nucleotide sequence ID" value="NZ_DF968180.1"/>
</dbReference>
<comment type="cofactor">
    <cofactor evidence="7">
        <name>a divalent metal cation</name>
        <dbReference type="ChEBI" id="CHEBI:60240"/>
    </cofactor>
    <text evidence="7">Binds 1 divalent metal cation per subunit.</text>
</comment>
<dbReference type="SUPFAM" id="SSF64167">
    <property type="entry name" value="SurE-like"/>
    <property type="match status" value="1"/>
</dbReference>
<feature type="binding site" evidence="7">
    <location>
        <position position="99"/>
    </location>
    <ligand>
        <name>a divalent metal cation</name>
        <dbReference type="ChEBI" id="CHEBI:60240"/>
    </ligand>
</feature>
<dbReference type="GO" id="GO:0005737">
    <property type="term" value="C:cytoplasm"/>
    <property type="evidence" value="ECO:0007669"/>
    <property type="project" value="UniProtKB-SubCell"/>
</dbReference>
<comment type="similarity">
    <text evidence="2 7">Belongs to the SurE nucleotidase family.</text>
</comment>
<evidence type="ECO:0000256" key="3">
    <source>
        <dbReference type="ARBA" id="ARBA00022490"/>
    </source>
</evidence>
<evidence type="ECO:0000313" key="9">
    <source>
        <dbReference type="EMBL" id="GAP39545.1"/>
    </source>
</evidence>
<evidence type="ECO:0000256" key="2">
    <source>
        <dbReference type="ARBA" id="ARBA00011062"/>
    </source>
</evidence>